<feature type="transmembrane region" description="Helical" evidence="1">
    <location>
        <begin position="155"/>
        <end position="180"/>
    </location>
</feature>
<dbReference type="Proteomes" id="UP000540191">
    <property type="component" value="Unassembled WGS sequence"/>
</dbReference>
<evidence type="ECO:0000256" key="1">
    <source>
        <dbReference type="SAM" id="Phobius"/>
    </source>
</evidence>
<keyword evidence="3" id="KW-1185">Reference proteome</keyword>
<comment type="caution">
    <text evidence="2">The sequence shown here is derived from an EMBL/GenBank/DDBJ whole genome shotgun (WGS) entry which is preliminary data.</text>
</comment>
<feature type="transmembrane region" description="Helical" evidence="1">
    <location>
        <begin position="272"/>
        <end position="293"/>
    </location>
</feature>
<dbReference type="PANTHER" id="PTHR34289:SF8">
    <property type="entry name" value="DUF819 DOMAIN-CONTAINING PROTEIN"/>
    <property type="match status" value="1"/>
</dbReference>
<feature type="transmembrane region" description="Helical" evidence="1">
    <location>
        <begin position="69"/>
        <end position="88"/>
    </location>
</feature>
<dbReference type="EMBL" id="JACHNA010000001">
    <property type="protein sequence ID" value="MBB4736142.1"/>
    <property type="molecule type" value="Genomic_DNA"/>
</dbReference>
<accession>A0A7W7M3Y7</accession>
<dbReference type="AlphaFoldDB" id="A0A7W7M3Y7"/>
<protein>
    <submittedName>
        <fullName evidence="2">Putative membrane protein</fullName>
    </submittedName>
</protein>
<dbReference type="InterPro" id="IPR008537">
    <property type="entry name" value="DUF819"/>
</dbReference>
<evidence type="ECO:0000313" key="3">
    <source>
        <dbReference type="Proteomes" id="UP000540191"/>
    </source>
</evidence>
<keyword evidence="1" id="KW-0812">Transmembrane</keyword>
<proteinExistence type="predicted"/>
<keyword evidence="1" id="KW-1133">Transmembrane helix</keyword>
<feature type="transmembrane region" description="Helical" evidence="1">
    <location>
        <begin position="326"/>
        <end position="347"/>
    </location>
</feature>
<feature type="transmembrane region" description="Helical" evidence="1">
    <location>
        <begin position="6"/>
        <end position="23"/>
    </location>
</feature>
<dbReference type="Pfam" id="PF05684">
    <property type="entry name" value="DUF819"/>
    <property type="match status" value="1"/>
</dbReference>
<feature type="transmembrane region" description="Helical" evidence="1">
    <location>
        <begin position="299"/>
        <end position="319"/>
    </location>
</feature>
<gene>
    <name evidence="2" type="ORF">HDA30_001650</name>
</gene>
<dbReference type="RefSeq" id="WP_184241785.1">
    <property type="nucleotide sequence ID" value="NZ_JACHNA010000001.1"/>
</dbReference>
<feature type="transmembrane region" description="Helical" evidence="1">
    <location>
        <begin position="209"/>
        <end position="229"/>
    </location>
</feature>
<keyword evidence="1" id="KW-0472">Membrane</keyword>
<feature type="transmembrane region" description="Helical" evidence="1">
    <location>
        <begin position="30"/>
        <end position="49"/>
    </location>
</feature>
<name>A0A7W7M3Y7_9MICC</name>
<feature type="transmembrane region" description="Helical" evidence="1">
    <location>
        <begin position="241"/>
        <end position="260"/>
    </location>
</feature>
<sequence length="383" mass="40353">MITNGLLMIAVVCGLAAILLVLDKTAGWKFFRYVPAVVLMYLLCAALNSAGLFGTEDATREPLKNLKDFALPAMIFLLLLGCDLRRILSLGPKLLLTYAVTSLSLLVGIVVAFLAFRAALDPEAWKALAALLGSWTGGSANMAAVQDILQAPENIFGYALITDTIVYSLWLMIVFSSVMFSDRFNRFTRADTSYLNAHMGAAEHDDRPITVPAVIGLILGSLLIAWGAITVGEAMPEVGEVMNSTAWTILLVSVLGLIAAQTPLGRIPGSQQIATVLLFVVIGQIASGSDFSALTEAPVYLVAGVTVLVVHAVIMLIYAKLTRTELFSVAVASVANVGGIASAPVVAGAFNRQLVPVGVLFALIGSLMGTWIGLLGGQIMSGL</sequence>
<dbReference type="PANTHER" id="PTHR34289">
    <property type="entry name" value="PROTEIN, PUTATIVE (DUF819)-RELATED"/>
    <property type="match status" value="1"/>
</dbReference>
<evidence type="ECO:0000313" key="2">
    <source>
        <dbReference type="EMBL" id="MBB4736142.1"/>
    </source>
</evidence>
<reference evidence="2 3" key="1">
    <citation type="submission" date="2020-08" db="EMBL/GenBank/DDBJ databases">
        <title>Sequencing the genomes of 1000 actinobacteria strains.</title>
        <authorList>
            <person name="Klenk H.-P."/>
        </authorList>
    </citation>
    <scope>NUCLEOTIDE SEQUENCE [LARGE SCALE GENOMIC DNA]</scope>
    <source>
        <strain evidence="2 3">DSM 23974</strain>
    </source>
</reference>
<organism evidence="2 3">
    <name type="scientific">Micrococcus cohnii</name>
    <dbReference type="NCBI Taxonomy" id="993416"/>
    <lineage>
        <taxon>Bacteria</taxon>
        <taxon>Bacillati</taxon>
        <taxon>Actinomycetota</taxon>
        <taxon>Actinomycetes</taxon>
        <taxon>Micrococcales</taxon>
        <taxon>Micrococcaceae</taxon>
        <taxon>Micrococcus</taxon>
    </lineage>
</organism>
<feature type="transmembrane region" description="Helical" evidence="1">
    <location>
        <begin position="95"/>
        <end position="116"/>
    </location>
</feature>
<feature type="transmembrane region" description="Helical" evidence="1">
    <location>
        <begin position="353"/>
        <end position="375"/>
    </location>
</feature>